<feature type="binding site" evidence="8">
    <location>
        <position position="389"/>
    </location>
    <ligand>
        <name>[4Fe-4S] cluster</name>
        <dbReference type="ChEBI" id="CHEBI:49883"/>
        <label>2</label>
    </ligand>
</feature>
<dbReference type="Pfam" id="PF13375">
    <property type="entry name" value="RnfC_N"/>
    <property type="match status" value="1"/>
</dbReference>
<dbReference type="InterPro" id="IPR017900">
    <property type="entry name" value="4Fe4S_Fe_S_CS"/>
</dbReference>
<evidence type="ECO:0000313" key="11">
    <source>
        <dbReference type="EMBL" id="MCD1126547.1"/>
    </source>
</evidence>
<evidence type="ECO:0000256" key="1">
    <source>
        <dbReference type="ARBA" id="ARBA00022448"/>
    </source>
</evidence>
<dbReference type="HAMAP" id="MF_00461">
    <property type="entry name" value="RsxC_RnfC"/>
    <property type="match status" value="1"/>
</dbReference>
<dbReference type="NCBIfam" id="NF003454">
    <property type="entry name" value="PRK05035.1"/>
    <property type="match status" value="1"/>
</dbReference>
<feature type="binding site" evidence="8">
    <location>
        <position position="418"/>
    </location>
    <ligand>
        <name>[4Fe-4S] cluster</name>
        <dbReference type="ChEBI" id="CHEBI:49883"/>
        <label>2</label>
    </ligand>
</feature>
<evidence type="ECO:0000256" key="3">
    <source>
        <dbReference type="ARBA" id="ARBA00022723"/>
    </source>
</evidence>
<feature type="compositionally biased region" description="Basic and acidic residues" evidence="9">
    <location>
        <begin position="592"/>
        <end position="607"/>
    </location>
</feature>
<dbReference type="PROSITE" id="PS51379">
    <property type="entry name" value="4FE4S_FER_2"/>
    <property type="match status" value="2"/>
</dbReference>
<gene>
    <name evidence="11" type="primary">rsxC</name>
    <name evidence="8" type="synonym">rnfC</name>
    <name evidence="11" type="ORF">LPW36_11150</name>
</gene>
<feature type="compositionally biased region" description="Low complexity" evidence="9">
    <location>
        <begin position="648"/>
        <end position="673"/>
    </location>
</feature>
<feature type="region of interest" description="Disordered" evidence="9">
    <location>
        <begin position="543"/>
        <end position="565"/>
    </location>
</feature>
<dbReference type="EC" id="7.-.-.-" evidence="8"/>
<evidence type="ECO:0000256" key="4">
    <source>
        <dbReference type="ARBA" id="ARBA00022737"/>
    </source>
</evidence>
<comment type="subcellular location">
    <subcellularLocation>
        <location evidence="8">Cell inner membrane</location>
        <topology evidence="8">Peripheral membrane protein</topology>
    </subcellularLocation>
</comment>
<dbReference type="Gene3D" id="3.30.70.20">
    <property type="match status" value="1"/>
</dbReference>
<sequence>MFDLFAKFRKTKIWDFDGGIHPPEMKDQTRLIPIRRPALPNYLQIPLQQHLGPEGELLVKEGDYVLKGQKLTTGKNRALPVHASTSGTVTDIGYYPSTHPSAIPERCIRLKPDGLEQWTELQILDDYRSYTPEQLITHIHRSGIAGLGGAVFPTASKINGALSRINTLIINGAECEPYITADDRLMQEYADELITGCEILRHILRPENILIGIEDNKPEAIQQLQQALQRNGSADISLRVIPTKYPSGGAKQLTKILTGLEVPHGGRSSDIGVLMQNVGTVYAIKRAVINGEPLIERIVTLTGEALKDKGNFRVLLGTPVSELLKQLQYQAQTKPMVIMGGPLMGFALPDIQVPVTKMSNCIIAPSNDEIEPPQQEQACIRCTQCVDACPAGLLPQQLYWFSRGKEHEKARNYNLFDCIECGACAYVCPSNIPLVQYYRQEKAEIREQDQLAELARTAKIRFEARQARLEKEKLARQQRHQQAETRLDNKDNHIIQAALERVSQQKSTDNTNTAVPTIKSVDGKLLPDNSAVIALRQARKAQRQADQAVEQPEIPVNNRVDAEQDSRKAALAAAIIRAKAKKEQNQQQNKPKPAEQKVSDTDDRKTAVAEAIARVKARKAQQQNDSQTPTAPVSEQETATSDPRKAAVAEAIARAKARKAQQQSQQPQSTLSEQQHETIEAQPVTETDERKAAVAEAIARVKARKAQQATLQLTTTGEE</sequence>
<comment type="function">
    <text evidence="8">Part of a membrane-bound complex that couples electron transfer with translocation of ions across the membrane.</text>
</comment>
<feature type="binding site" evidence="8">
    <location>
        <position position="428"/>
    </location>
    <ligand>
        <name>[4Fe-4S] cluster</name>
        <dbReference type="ChEBI" id="CHEBI:49883"/>
        <label>1</label>
    </ligand>
</feature>
<evidence type="ECO:0000256" key="9">
    <source>
        <dbReference type="SAM" id="MobiDB-lite"/>
    </source>
</evidence>
<keyword evidence="2 8" id="KW-0004">4Fe-4S</keyword>
<dbReference type="InterPro" id="IPR011538">
    <property type="entry name" value="Nuo51_FMN-bd"/>
</dbReference>
<comment type="subunit">
    <text evidence="8">The complex is composed of six subunits: RnfA, RnfB, RnfC, RnfD, RnfE and RnfG.</text>
</comment>
<organism evidence="11 12">
    <name type="scientific">Limnobaculum eriocheiris</name>
    <dbReference type="NCBI Taxonomy" id="2897391"/>
    <lineage>
        <taxon>Bacteria</taxon>
        <taxon>Pseudomonadati</taxon>
        <taxon>Pseudomonadota</taxon>
        <taxon>Gammaproteobacteria</taxon>
        <taxon>Enterobacterales</taxon>
        <taxon>Budviciaceae</taxon>
        <taxon>Limnobaculum</taxon>
    </lineage>
</organism>
<feature type="binding site" evidence="8">
    <location>
        <position position="421"/>
    </location>
    <ligand>
        <name>[4Fe-4S] cluster</name>
        <dbReference type="ChEBI" id="CHEBI:49883"/>
        <label>2</label>
    </ligand>
</feature>
<dbReference type="InterPro" id="IPR010208">
    <property type="entry name" value="Ion_transpt_RnfC/RsxC"/>
</dbReference>
<dbReference type="PANTHER" id="PTHR43034">
    <property type="entry name" value="ION-TRANSLOCATING OXIDOREDUCTASE COMPLEX SUBUNIT C"/>
    <property type="match status" value="1"/>
</dbReference>
<evidence type="ECO:0000256" key="7">
    <source>
        <dbReference type="ARBA" id="ARBA00023014"/>
    </source>
</evidence>
<feature type="region of interest" description="Disordered" evidence="9">
    <location>
        <begin position="472"/>
        <end position="492"/>
    </location>
</feature>
<comment type="caution">
    <text evidence="11">The sequence shown here is derived from an EMBL/GenBank/DDBJ whole genome shotgun (WGS) entry which is preliminary data.</text>
</comment>
<dbReference type="SUPFAM" id="SSF142019">
    <property type="entry name" value="Nqo1 FMN-binding domain-like"/>
    <property type="match status" value="1"/>
</dbReference>
<dbReference type="NCBIfam" id="TIGR01945">
    <property type="entry name" value="rnfC"/>
    <property type="match status" value="1"/>
</dbReference>
<feature type="binding site" evidence="8">
    <location>
        <position position="379"/>
    </location>
    <ligand>
        <name>[4Fe-4S] cluster</name>
        <dbReference type="ChEBI" id="CHEBI:49883"/>
        <label>1</label>
    </ligand>
</feature>
<dbReference type="GO" id="GO:0009055">
    <property type="term" value="F:electron transfer activity"/>
    <property type="evidence" value="ECO:0007669"/>
    <property type="project" value="InterPro"/>
</dbReference>
<evidence type="ECO:0000256" key="2">
    <source>
        <dbReference type="ARBA" id="ARBA00022485"/>
    </source>
</evidence>
<keyword evidence="8" id="KW-0472">Membrane</keyword>
<feature type="compositionally biased region" description="Polar residues" evidence="9">
    <location>
        <begin position="620"/>
        <end position="641"/>
    </location>
</feature>
<dbReference type="Pfam" id="PF12838">
    <property type="entry name" value="Fer4_7"/>
    <property type="match status" value="1"/>
</dbReference>
<feature type="domain" description="4Fe-4S ferredoxin-type" evidence="10">
    <location>
        <begin position="409"/>
        <end position="438"/>
    </location>
</feature>
<keyword evidence="8" id="KW-0997">Cell inner membrane</keyword>
<keyword evidence="7 8" id="KW-0411">Iron-sulfur</keyword>
<dbReference type="SUPFAM" id="SSF46548">
    <property type="entry name" value="alpha-helical ferredoxin"/>
    <property type="match status" value="1"/>
</dbReference>
<dbReference type="EMBL" id="JAJNAG010000024">
    <property type="protein sequence ID" value="MCD1126547.1"/>
    <property type="molecule type" value="Genomic_DNA"/>
</dbReference>
<dbReference type="PROSITE" id="PS00198">
    <property type="entry name" value="4FE4S_FER_1"/>
    <property type="match status" value="1"/>
</dbReference>
<feature type="binding site" evidence="8">
    <location>
        <position position="424"/>
    </location>
    <ligand>
        <name>[4Fe-4S] cluster</name>
        <dbReference type="ChEBI" id="CHEBI:49883"/>
        <label>2</label>
    </ligand>
</feature>
<comment type="cofactor">
    <cofactor evidence="8">
        <name>[4Fe-4S] cluster</name>
        <dbReference type="ChEBI" id="CHEBI:49883"/>
    </cofactor>
    <text evidence="8">Binds 2 [4Fe-4S] clusters per subunit.</text>
</comment>
<proteinExistence type="inferred from homology"/>
<dbReference type="GO" id="GO:0022900">
    <property type="term" value="P:electron transport chain"/>
    <property type="evidence" value="ECO:0007669"/>
    <property type="project" value="UniProtKB-UniRule"/>
</dbReference>
<evidence type="ECO:0000259" key="10">
    <source>
        <dbReference type="PROSITE" id="PS51379"/>
    </source>
</evidence>
<dbReference type="InterPro" id="IPR037225">
    <property type="entry name" value="Nuo51_FMN-bd_sf"/>
</dbReference>
<dbReference type="InterPro" id="IPR026902">
    <property type="entry name" value="RnfC_N"/>
</dbReference>
<keyword evidence="12" id="KW-1185">Reference proteome</keyword>
<dbReference type="Proteomes" id="UP001139171">
    <property type="component" value="Unassembled WGS sequence"/>
</dbReference>
<dbReference type="Pfam" id="PF01512">
    <property type="entry name" value="Complex1_51K"/>
    <property type="match status" value="1"/>
</dbReference>
<keyword evidence="8" id="KW-1003">Cell membrane</keyword>
<dbReference type="Gene3D" id="3.40.50.11540">
    <property type="entry name" value="NADH-ubiquinone oxidoreductase 51kDa subunit"/>
    <property type="match status" value="1"/>
</dbReference>
<dbReference type="PANTHER" id="PTHR43034:SF2">
    <property type="entry name" value="ION-TRANSLOCATING OXIDOREDUCTASE COMPLEX SUBUNIT C"/>
    <property type="match status" value="1"/>
</dbReference>
<reference evidence="11" key="1">
    <citation type="submission" date="2021-11" db="EMBL/GenBank/DDBJ databases">
        <title>Jinshanibacter sp. isolated from one year old Eriocheir sinensis.</title>
        <authorList>
            <person name="Li J.-Y."/>
            <person name="He W."/>
            <person name="Gao T.-H."/>
        </authorList>
    </citation>
    <scope>NUCLEOTIDE SEQUENCE</scope>
    <source>
        <strain evidence="11">LJY008</strain>
    </source>
</reference>
<feature type="domain" description="4Fe-4S ferredoxin-type" evidence="10">
    <location>
        <begin position="370"/>
        <end position="399"/>
    </location>
</feature>
<feature type="binding site" evidence="8">
    <location>
        <position position="382"/>
    </location>
    <ligand>
        <name>[4Fe-4S] cluster</name>
        <dbReference type="ChEBI" id="CHEBI:49883"/>
        <label>1</label>
    </ligand>
</feature>
<keyword evidence="8" id="KW-1278">Translocase</keyword>
<feature type="binding site" evidence="8">
    <location>
        <position position="385"/>
    </location>
    <ligand>
        <name>[4Fe-4S] cluster</name>
        <dbReference type="ChEBI" id="CHEBI:49883"/>
        <label>1</label>
    </ligand>
</feature>
<dbReference type="GO" id="GO:0051539">
    <property type="term" value="F:4 iron, 4 sulfur cluster binding"/>
    <property type="evidence" value="ECO:0007669"/>
    <property type="project" value="UniProtKB-KW"/>
</dbReference>
<evidence type="ECO:0000256" key="6">
    <source>
        <dbReference type="ARBA" id="ARBA00023004"/>
    </source>
</evidence>
<dbReference type="RefSeq" id="WP_230609733.1">
    <property type="nucleotide sequence ID" value="NZ_JAJNAG010000024.1"/>
</dbReference>
<dbReference type="GO" id="GO:0005886">
    <property type="term" value="C:plasma membrane"/>
    <property type="evidence" value="ECO:0007669"/>
    <property type="project" value="UniProtKB-SubCell"/>
</dbReference>
<dbReference type="InterPro" id="IPR017896">
    <property type="entry name" value="4Fe4S_Fe-S-bd"/>
</dbReference>
<comment type="similarity">
    <text evidence="8">Belongs to the 4Fe4S bacterial-type ferredoxin family. RnfC subfamily.</text>
</comment>
<keyword evidence="3 8" id="KW-0479">Metal-binding</keyword>
<keyword evidence="5 8" id="KW-0249">Electron transport</keyword>
<keyword evidence="6 8" id="KW-0408">Iron</keyword>
<evidence type="ECO:0000256" key="8">
    <source>
        <dbReference type="HAMAP-Rule" id="MF_00461"/>
    </source>
</evidence>
<protein>
    <recommendedName>
        <fullName evidence="8">Ion-translocating oxidoreductase complex subunit C</fullName>
        <ecNumber evidence="8">7.-.-.-</ecNumber>
    </recommendedName>
    <alternativeName>
        <fullName evidence="8">Rnf electron transport complex subunit C</fullName>
    </alternativeName>
</protein>
<keyword evidence="1 8" id="KW-0813">Transport</keyword>
<keyword evidence="4 8" id="KW-0677">Repeat</keyword>
<accession>A0A9X1SPY2</accession>
<evidence type="ECO:0000313" key="12">
    <source>
        <dbReference type="Proteomes" id="UP001139171"/>
    </source>
</evidence>
<dbReference type="GO" id="GO:0046872">
    <property type="term" value="F:metal ion binding"/>
    <property type="evidence" value="ECO:0007669"/>
    <property type="project" value="UniProtKB-KW"/>
</dbReference>
<name>A0A9X1SPY2_9GAMM</name>
<evidence type="ECO:0000256" key="5">
    <source>
        <dbReference type="ARBA" id="ARBA00022982"/>
    </source>
</evidence>
<feature type="region of interest" description="Disordered" evidence="9">
    <location>
        <begin position="579"/>
        <end position="691"/>
    </location>
</feature>
<dbReference type="AlphaFoldDB" id="A0A9X1SPY2"/>